<dbReference type="HOGENOM" id="CLU_006344_0_1_1"/>
<dbReference type="OrthoDB" id="3232941at2759"/>
<organism evidence="1 2">
    <name type="scientific">Sphaerobolus stellatus (strain SS14)</name>
    <dbReference type="NCBI Taxonomy" id="990650"/>
    <lineage>
        <taxon>Eukaryota</taxon>
        <taxon>Fungi</taxon>
        <taxon>Dikarya</taxon>
        <taxon>Basidiomycota</taxon>
        <taxon>Agaricomycotina</taxon>
        <taxon>Agaricomycetes</taxon>
        <taxon>Phallomycetidae</taxon>
        <taxon>Geastrales</taxon>
        <taxon>Sphaerobolaceae</taxon>
        <taxon>Sphaerobolus</taxon>
    </lineage>
</organism>
<dbReference type="EMBL" id="KN837121">
    <property type="protein sequence ID" value="KIJ43708.1"/>
    <property type="molecule type" value="Genomic_DNA"/>
</dbReference>
<proteinExistence type="predicted"/>
<accession>A0A0C9UKV4</accession>
<dbReference type="Proteomes" id="UP000054279">
    <property type="component" value="Unassembled WGS sequence"/>
</dbReference>
<evidence type="ECO:0000313" key="1">
    <source>
        <dbReference type="EMBL" id="KIJ43708.1"/>
    </source>
</evidence>
<gene>
    <name evidence="1" type="ORF">M422DRAFT_169513</name>
</gene>
<keyword evidence="2" id="KW-1185">Reference proteome</keyword>
<sequence length="447" mass="51143">MPQHPTLRHFHKGISKISQWTGHEYKEMERTFASLIWGAVPPDVSAVAHTVVDFVYYASLKSHSTETLWRLQDALDTFHKYKGMFVRLGVHNHFRIPKIHMMEHYVMLIHLKGSADWYNTEQSERLHIDCAKQGYRASNKKNYTDQMVRYLTRRESIHTFGAFLSWIKVVEEKLEDGEEIAEEDANELSSIPPLPSLPASDETMAIKARAGLTWHVATKAPFPNTSVPDLIKHYGATDIVPALTKYLNKNVPSSRVTPTEYDRFDVFKRITADIPSVHRLTEDTVRNVIRATPPLKKEAPGHFDCILVHHSLDAEDVGLKGYRAARIHVIFRLPPWHRCDHILAYIEWFTGFSKPVMPLRMLEASYASHAGRRVGVVIPVASIRRSCHLVPKFGKSTKKNSKDGPPWNSDTVMDQCTRFFFNSQLSLNMFQFCDGDYELVEESSVSA</sequence>
<name>A0A0C9UKV4_SPHS4</name>
<dbReference type="AlphaFoldDB" id="A0A0C9UKV4"/>
<protein>
    <submittedName>
        <fullName evidence="1">Uncharacterized protein</fullName>
    </submittedName>
</protein>
<reference evidence="1 2" key="1">
    <citation type="submission" date="2014-06" db="EMBL/GenBank/DDBJ databases">
        <title>Evolutionary Origins and Diversification of the Mycorrhizal Mutualists.</title>
        <authorList>
            <consortium name="DOE Joint Genome Institute"/>
            <consortium name="Mycorrhizal Genomics Consortium"/>
            <person name="Kohler A."/>
            <person name="Kuo A."/>
            <person name="Nagy L.G."/>
            <person name="Floudas D."/>
            <person name="Copeland A."/>
            <person name="Barry K.W."/>
            <person name="Cichocki N."/>
            <person name="Veneault-Fourrey C."/>
            <person name="LaButti K."/>
            <person name="Lindquist E.A."/>
            <person name="Lipzen A."/>
            <person name="Lundell T."/>
            <person name="Morin E."/>
            <person name="Murat C."/>
            <person name="Riley R."/>
            <person name="Ohm R."/>
            <person name="Sun H."/>
            <person name="Tunlid A."/>
            <person name="Henrissat B."/>
            <person name="Grigoriev I.V."/>
            <person name="Hibbett D.S."/>
            <person name="Martin F."/>
        </authorList>
    </citation>
    <scope>NUCLEOTIDE SEQUENCE [LARGE SCALE GENOMIC DNA]</scope>
    <source>
        <strain evidence="1 2">SS14</strain>
    </source>
</reference>
<evidence type="ECO:0000313" key="2">
    <source>
        <dbReference type="Proteomes" id="UP000054279"/>
    </source>
</evidence>